<dbReference type="GO" id="GO:0016491">
    <property type="term" value="F:oxidoreductase activity"/>
    <property type="evidence" value="ECO:0007669"/>
    <property type="project" value="TreeGrafter"/>
</dbReference>
<dbReference type="Gene3D" id="3.50.50.60">
    <property type="entry name" value="FAD/NAD(P)-binding domain"/>
    <property type="match status" value="1"/>
</dbReference>
<dbReference type="SUPFAM" id="SSF51905">
    <property type="entry name" value="FAD/NAD(P)-binding domain"/>
    <property type="match status" value="1"/>
</dbReference>
<keyword evidence="2" id="KW-1185">Reference proteome</keyword>
<dbReference type="GeneID" id="36592932"/>
<sequence length="439" mass="49937">MATTTKKTLREINISGTDFHTEAISTSLDDKKSISRLRIAIIGSGVSGFAALWGLKSTQHEIHLYESQDYFGGHTQTVEWRNLHGEGTTNVGIAFALFNCLTYPNFAAFVKHLKLPAHPLRVTFGLSRDSGSLEWSSRSICTLFSQRQNFFSPTFYRMLFDVLRFNHRACLVLSPSYAYPSDSIFDYLNQNQYSLAFQNGYLIPLVSSLWVHDPDQTLNSIPMVMLIRYLHNHRILNSFGKSLEWLVLEQGAKQYVDAILADIPSERLHKSTPIINVSSSEGGKLALRLENRNVEYFDRFMPRNRKAWCAYNYHDFTSSKLSPSRVSLTANLNTIPSHDILLTGPIFTTLNPIHLPSLSTIQGIYHHKHPIFDHQAQTAQAEMGKLQGKRDIWLAGAWLGYGFHEDGFRSGIEAARAIEPRIKLLFRIVDWNNRGLCKR</sequence>
<dbReference type="PANTHER" id="PTHR42923">
    <property type="entry name" value="PROTOPORPHYRINOGEN OXIDASE"/>
    <property type="match status" value="1"/>
</dbReference>
<dbReference type="InterPro" id="IPR036188">
    <property type="entry name" value="FAD/NAD-bd_sf"/>
</dbReference>
<dbReference type="RefSeq" id="XP_024736507.1">
    <property type="nucleotide sequence ID" value="XM_024884855.1"/>
</dbReference>
<dbReference type="Proteomes" id="UP000235371">
    <property type="component" value="Unassembled WGS sequence"/>
</dbReference>
<reference evidence="1 2" key="1">
    <citation type="submission" date="2016-04" db="EMBL/GenBank/DDBJ databases">
        <title>A degradative enzymes factory behind the ericoid mycorrhizal symbiosis.</title>
        <authorList>
            <consortium name="DOE Joint Genome Institute"/>
            <person name="Martino E."/>
            <person name="Morin E."/>
            <person name="Grelet G."/>
            <person name="Kuo A."/>
            <person name="Kohler A."/>
            <person name="Daghino S."/>
            <person name="Barry K."/>
            <person name="Choi C."/>
            <person name="Cichocki N."/>
            <person name="Clum A."/>
            <person name="Copeland A."/>
            <person name="Hainaut M."/>
            <person name="Haridas S."/>
            <person name="Labutti K."/>
            <person name="Lindquist E."/>
            <person name="Lipzen A."/>
            <person name="Khouja H.-R."/>
            <person name="Murat C."/>
            <person name="Ohm R."/>
            <person name="Olson A."/>
            <person name="Spatafora J."/>
            <person name="Veneault-Fourrey C."/>
            <person name="Henrissat B."/>
            <person name="Grigoriev I."/>
            <person name="Martin F."/>
            <person name="Perotto S."/>
        </authorList>
    </citation>
    <scope>NUCLEOTIDE SEQUENCE [LARGE SCALE GENOMIC DNA]</scope>
    <source>
        <strain evidence="1 2">E</strain>
    </source>
</reference>
<accession>A0A2J6T9F7</accession>
<gene>
    <name evidence="1" type="ORF">K444DRAFT_643379</name>
</gene>
<organism evidence="1 2">
    <name type="scientific">Hyaloscypha bicolor E</name>
    <dbReference type="NCBI Taxonomy" id="1095630"/>
    <lineage>
        <taxon>Eukaryota</taxon>
        <taxon>Fungi</taxon>
        <taxon>Dikarya</taxon>
        <taxon>Ascomycota</taxon>
        <taxon>Pezizomycotina</taxon>
        <taxon>Leotiomycetes</taxon>
        <taxon>Helotiales</taxon>
        <taxon>Hyaloscyphaceae</taxon>
        <taxon>Hyaloscypha</taxon>
        <taxon>Hyaloscypha bicolor</taxon>
    </lineage>
</organism>
<dbReference type="EMBL" id="KZ613813">
    <property type="protein sequence ID" value="PMD59603.1"/>
    <property type="molecule type" value="Genomic_DNA"/>
</dbReference>
<dbReference type="Pfam" id="PF13450">
    <property type="entry name" value="NAD_binding_8"/>
    <property type="match status" value="1"/>
</dbReference>
<dbReference type="OrthoDB" id="5977668at2759"/>
<dbReference type="AlphaFoldDB" id="A0A2J6T9F7"/>
<dbReference type="InParanoid" id="A0A2J6T9F7"/>
<evidence type="ECO:0008006" key="3">
    <source>
        <dbReference type="Google" id="ProtNLM"/>
    </source>
</evidence>
<name>A0A2J6T9F7_9HELO</name>
<evidence type="ECO:0000313" key="1">
    <source>
        <dbReference type="EMBL" id="PMD59603.1"/>
    </source>
</evidence>
<dbReference type="InterPro" id="IPR050464">
    <property type="entry name" value="Zeta_carotene_desat/Oxidored"/>
</dbReference>
<protein>
    <recommendedName>
        <fullName evidence="3">FAD/NAD(P)-binding domain-containing protein</fullName>
    </recommendedName>
</protein>
<evidence type="ECO:0000313" key="2">
    <source>
        <dbReference type="Proteomes" id="UP000235371"/>
    </source>
</evidence>
<proteinExistence type="predicted"/>
<dbReference type="PANTHER" id="PTHR42923:SF17">
    <property type="entry name" value="AMINE OXIDASE DOMAIN-CONTAINING PROTEIN"/>
    <property type="match status" value="1"/>
</dbReference>
<dbReference type="Gene3D" id="1.10.405.20">
    <property type="match status" value="1"/>
</dbReference>